<keyword evidence="3 7" id="KW-1133">Transmembrane helix</keyword>
<protein>
    <submittedName>
        <fullName evidence="8">Uncharacterized protein</fullName>
    </submittedName>
</protein>
<feature type="compositionally biased region" description="Polar residues" evidence="6">
    <location>
        <begin position="823"/>
        <end position="835"/>
    </location>
</feature>
<dbReference type="GO" id="GO:0071467">
    <property type="term" value="P:cellular response to pH"/>
    <property type="evidence" value="ECO:0007669"/>
    <property type="project" value="TreeGrafter"/>
</dbReference>
<sequence>MSPSPGYAPSKRQLWNPPTSAAPSSTPFCTPFPLPANGVISMADSVITLTTSVVFQPACTGGAGDYNEGYSSVIADWKDPFYASTTPQTYVIAAATVIAWILVFMLIITPRTSFFGSPVSQPGLGGKHGIIGGANGGGSTLGVGSRPWLQKVAAFTVAVSLTIATADTFKSLERQYERGFMDANTMRQDVMGSMEIRITRVISDIFLWLAQVQTLIRLFPRHKEKVLIKWIGFALIVCDTTFSCLNSFYINMTLGTVRPRNFVDAIPALSYLFELALGLLYAAWVIYYSLTKRRYAFYHPKMRSITLIALLSFVAVLTPVVFFVTDVSNSDVAGWGDYFRWVGAAAASVIVWEWVERIEAIESDDKKDGILGREIFDGDEMLDITPSNELVWNSGRRGLAKLRNGGRRGGGDDDHNGGDHTSAMEKGLHGFGARFRKPVAPAPKHFPLGRARSHQTEAPTDSSHTGTAGSGTITFGRLPRRRGQRNRDNGITPPPAVASPVSRTETTSAASTVYVVRYDDGGNAPQPIRRNVDAEGNVIDNGDHRASTLKDPEKEEDDESADDPHPTRDRSQHGRWHSVSNPFKRKRASPPAEVQKARDKAEAGLPRTMTPAHNFSKWDIKNRLGVLAAETGERFRDRNSGRGQDADMPVTIIPAQPRGSNRTWSPEVLIQQQQQQSRQHRQRDSPAAAGALPSGDEPTQADISNSTTLTQNSMPAAEAASRDSASPRVDDLRAGGASASPSTIPTPRRPAPISRGSFSRQHDPPPRADDISPSADSGGTIIVPAPRRSPLRTMTTTPPAHSLVERSGNTEAHAERGPAESAVSVSSPLRNSTTPPARRTPQ</sequence>
<dbReference type="RefSeq" id="XP_069233052.1">
    <property type="nucleotide sequence ID" value="XM_069369733.1"/>
</dbReference>
<comment type="similarity">
    <text evidence="5">Belongs to the palH/RIM21 family.</text>
</comment>
<dbReference type="InterPro" id="IPR014844">
    <property type="entry name" value="PalH"/>
</dbReference>
<keyword evidence="4 7" id="KW-0472">Membrane</keyword>
<feature type="region of interest" description="Disordered" evidence="6">
    <location>
        <begin position="631"/>
        <end position="842"/>
    </location>
</feature>
<dbReference type="EMBL" id="JAAQHG020000003">
    <property type="protein sequence ID" value="KAL1589947.1"/>
    <property type="molecule type" value="Genomic_DNA"/>
</dbReference>
<proteinExistence type="inferred from homology"/>
<evidence type="ECO:0000256" key="2">
    <source>
        <dbReference type="ARBA" id="ARBA00022692"/>
    </source>
</evidence>
<reference evidence="8 9" key="1">
    <citation type="journal article" date="2020" name="Microbiol. Resour. Announc.">
        <title>Draft Genome Sequence of a Cladosporium Species Isolated from the Mesophotic Ascidian Didemnum maculosum.</title>
        <authorList>
            <person name="Gioti A."/>
            <person name="Siaperas R."/>
            <person name="Nikolaivits E."/>
            <person name="Le Goff G."/>
            <person name="Ouazzani J."/>
            <person name="Kotoulas G."/>
            <person name="Topakas E."/>
        </authorList>
    </citation>
    <scope>NUCLEOTIDE SEQUENCE [LARGE SCALE GENOMIC DNA]</scope>
    <source>
        <strain evidence="8 9">TM138-S3</strain>
    </source>
</reference>
<feature type="transmembrane region" description="Helical" evidence="7">
    <location>
        <begin position="269"/>
        <end position="290"/>
    </location>
</feature>
<feature type="compositionally biased region" description="Basic and acidic residues" evidence="6">
    <location>
        <begin position="631"/>
        <end position="640"/>
    </location>
</feature>
<feature type="region of interest" description="Disordered" evidence="6">
    <location>
        <begin position="1"/>
        <end position="22"/>
    </location>
</feature>
<evidence type="ECO:0000256" key="3">
    <source>
        <dbReference type="ARBA" id="ARBA00022989"/>
    </source>
</evidence>
<comment type="subcellular location">
    <subcellularLocation>
        <location evidence="1">Membrane</location>
        <topology evidence="1">Multi-pass membrane protein</topology>
    </subcellularLocation>
</comment>
<feature type="transmembrane region" description="Helical" evidence="7">
    <location>
        <begin position="227"/>
        <end position="249"/>
    </location>
</feature>
<dbReference type="Proteomes" id="UP000803884">
    <property type="component" value="Unassembled WGS sequence"/>
</dbReference>
<name>A0AB34KYG8_9PEZI</name>
<evidence type="ECO:0000256" key="1">
    <source>
        <dbReference type="ARBA" id="ARBA00004141"/>
    </source>
</evidence>
<dbReference type="Pfam" id="PF08733">
    <property type="entry name" value="PalH"/>
    <property type="match status" value="1"/>
</dbReference>
<keyword evidence="9" id="KW-1185">Reference proteome</keyword>
<dbReference type="PANTHER" id="PTHR35779">
    <property type="entry name" value="PH-RESPONSE REGULATOR PROTEIN PALH/RIM21"/>
    <property type="match status" value="1"/>
</dbReference>
<dbReference type="AlphaFoldDB" id="A0AB34KYG8"/>
<feature type="compositionally biased region" description="Basic and acidic residues" evidence="6">
    <location>
        <begin position="409"/>
        <end position="428"/>
    </location>
</feature>
<feature type="compositionally biased region" description="Basic and acidic residues" evidence="6">
    <location>
        <begin position="760"/>
        <end position="770"/>
    </location>
</feature>
<dbReference type="PANTHER" id="PTHR35779:SF1">
    <property type="entry name" value="PH-RESPONSE REGULATOR PROTEIN PALH_RIM21"/>
    <property type="match status" value="1"/>
</dbReference>
<dbReference type="GO" id="GO:0005886">
    <property type="term" value="C:plasma membrane"/>
    <property type="evidence" value="ECO:0007669"/>
    <property type="project" value="TreeGrafter"/>
</dbReference>
<evidence type="ECO:0000256" key="5">
    <source>
        <dbReference type="ARBA" id="ARBA00038109"/>
    </source>
</evidence>
<evidence type="ECO:0000313" key="9">
    <source>
        <dbReference type="Proteomes" id="UP000803884"/>
    </source>
</evidence>
<feature type="compositionally biased region" description="Polar residues" evidence="6">
    <location>
        <begin position="456"/>
        <end position="473"/>
    </location>
</feature>
<evidence type="ECO:0000256" key="4">
    <source>
        <dbReference type="ARBA" id="ARBA00023136"/>
    </source>
</evidence>
<evidence type="ECO:0000256" key="7">
    <source>
        <dbReference type="SAM" id="Phobius"/>
    </source>
</evidence>
<evidence type="ECO:0000256" key="6">
    <source>
        <dbReference type="SAM" id="MobiDB-lite"/>
    </source>
</evidence>
<comment type="caution">
    <text evidence="8">The sequence shown here is derived from an EMBL/GenBank/DDBJ whole genome shotgun (WGS) entry which is preliminary data.</text>
</comment>
<feature type="compositionally biased region" description="Polar residues" evidence="6">
    <location>
        <begin position="501"/>
        <end position="511"/>
    </location>
</feature>
<evidence type="ECO:0000313" key="8">
    <source>
        <dbReference type="EMBL" id="KAL1589947.1"/>
    </source>
</evidence>
<feature type="compositionally biased region" description="Basic and acidic residues" evidence="6">
    <location>
        <begin position="562"/>
        <end position="572"/>
    </location>
</feature>
<dbReference type="GeneID" id="96002571"/>
<organism evidence="8 9">
    <name type="scientific">Cladosporium halotolerans</name>
    <dbReference type="NCBI Taxonomy" id="1052096"/>
    <lineage>
        <taxon>Eukaryota</taxon>
        <taxon>Fungi</taxon>
        <taxon>Dikarya</taxon>
        <taxon>Ascomycota</taxon>
        <taxon>Pezizomycotina</taxon>
        <taxon>Dothideomycetes</taxon>
        <taxon>Dothideomycetidae</taxon>
        <taxon>Cladosporiales</taxon>
        <taxon>Cladosporiaceae</taxon>
        <taxon>Cladosporium</taxon>
    </lineage>
</organism>
<keyword evidence="2 7" id="KW-0812">Transmembrane</keyword>
<gene>
    <name evidence="8" type="ORF">WHR41_01127</name>
</gene>
<feature type="region of interest" description="Disordered" evidence="6">
    <location>
        <begin position="402"/>
        <end position="612"/>
    </location>
</feature>
<feature type="compositionally biased region" description="Polar residues" evidence="6">
    <location>
        <begin position="701"/>
        <end position="714"/>
    </location>
</feature>
<feature type="transmembrane region" description="Helical" evidence="7">
    <location>
        <begin position="302"/>
        <end position="324"/>
    </location>
</feature>
<accession>A0AB34KYG8</accession>
<feature type="compositionally biased region" description="Basic and acidic residues" evidence="6">
    <location>
        <begin position="541"/>
        <end position="553"/>
    </location>
</feature>
<feature type="transmembrane region" description="Helical" evidence="7">
    <location>
        <begin position="90"/>
        <end position="108"/>
    </location>
</feature>